<dbReference type="InterPro" id="IPR003692">
    <property type="entry name" value="Hydantoinase_B"/>
</dbReference>
<dbReference type="AlphaFoldDB" id="A0A315ZXE9"/>
<accession>A0A315ZXE9</accession>
<dbReference type="InterPro" id="IPR045079">
    <property type="entry name" value="Oxoprolinase-like"/>
</dbReference>
<dbReference type="EMBL" id="QGDQ01000025">
    <property type="protein sequence ID" value="PWJ49568.1"/>
    <property type="molecule type" value="Genomic_DNA"/>
</dbReference>
<dbReference type="GO" id="GO:0006749">
    <property type="term" value="P:glutathione metabolic process"/>
    <property type="evidence" value="ECO:0007669"/>
    <property type="project" value="TreeGrafter"/>
</dbReference>
<dbReference type="PANTHER" id="PTHR11365:SF23">
    <property type="entry name" value="HYPOTHETICAL 5-OXOPROLINASE (EUROFUNG)-RELATED"/>
    <property type="match status" value="1"/>
</dbReference>
<dbReference type="Proteomes" id="UP000245469">
    <property type="component" value="Unassembled WGS sequence"/>
</dbReference>
<evidence type="ECO:0000313" key="2">
    <source>
        <dbReference type="EMBL" id="PWJ49568.1"/>
    </source>
</evidence>
<evidence type="ECO:0000259" key="1">
    <source>
        <dbReference type="Pfam" id="PF02538"/>
    </source>
</evidence>
<gene>
    <name evidence="2" type="ORF">BXY45_12535</name>
</gene>
<dbReference type="Pfam" id="PF02538">
    <property type="entry name" value="Hydantoinase_B"/>
    <property type="match status" value="1"/>
</dbReference>
<dbReference type="GO" id="GO:0017168">
    <property type="term" value="F:5-oxoprolinase (ATP-hydrolyzing) activity"/>
    <property type="evidence" value="ECO:0007669"/>
    <property type="project" value="TreeGrafter"/>
</dbReference>
<feature type="domain" description="Hydantoinase B/oxoprolinase" evidence="1">
    <location>
        <begin position="10"/>
        <end position="533"/>
    </location>
</feature>
<proteinExistence type="predicted"/>
<sequence length="600" mass="64115">MNQHSRESVDIVKAEITRNALQSAAVEMNTTLVRSAYNPLIFDVKDFGVGVMSADGDLWADAPGLPVFTGVLPASVKSGLAKWGPDGIHDGDVFVVNSPYLNGTHISDTAVYMPVFHGGRLVAFTGSMAHWADVGGMSPGGWTVNSTEIYQEGIAFTHQRLLRRGEVNEDVFDLIAENMRVPHTVMGDLWAQIATARTGAERVQQLCDRYGADEVEALMAHVIASTERALRREVAAMPDGVLETGFRFDFSGVDREEVPLVRIRTTISGDRVEVSFEGTSKQSSGPINAGEQAVRATVAEALKGVLDPLGTANQAHLELADIIWPSTPSLVNPVKPAPCDSYGYLMTGVIETMQQSFAEVAPDRVRAGGYQMVSTYVMSTRGDAEDAYVFAEPVQGGHGAFPGHDGACMMFVTDGDCSNTPVEVLELRFPVRCDAFALETAHSGAGEFRGGAGVRRDLRVLQTGSMTKTASESTVDPIALGVRGGLTGAPTHVELVHPDGTLERVSERIVDRPVAVGTVVRQRTGGGGGFGAPAARDPQRVACDVRDERVTLEQARDLYRVALVPGTLPGTWDVDAEATAELRASARVHSASARERSTGI</sequence>
<dbReference type="GO" id="GO:0005829">
    <property type="term" value="C:cytosol"/>
    <property type="evidence" value="ECO:0007669"/>
    <property type="project" value="TreeGrafter"/>
</dbReference>
<dbReference type="PANTHER" id="PTHR11365">
    <property type="entry name" value="5-OXOPROLINASE RELATED"/>
    <property type="match status" value="1"/>
</dbReference>
<keyword evidence="3" id="KW-1185">Reference proteome</keyword>
<evidence type="ECO:0000313" key="3">
    <source>
        <dbReference type="Proteomes" id="UP000245469"/>
    </source>
</evidence>
<name>A0A315ZXE9_9ACTN</name>
<comment type="caution">
    <text evidence="2">The sequence shown here is derived from an EMBL/GenBank/DDBJ whole genome shotgun (WGS) entry which is preliminary data.</text>
</comment>
<reference evidence="2 3" key="1">
    <citation type="submission" date="2018-03" db="EMBL/GenBank/DDBJ databases">
        <title>Genomic Encyclopedia of Archaeal and Bacterial Type Strains, Phase II (KMG-II): from individual species to whole genera.</title>
        <authorList>
            <person name="Goeker M."/>
        </authorList>
    </citation>
    <scope>NUCLEOTIDE SEQUENCE [LARGE SCALE GENOMIC DNA]</scope>
    <source>
        <strain evidence="2 3">DSM 44889</strain>
    </source>
</reference>
<protein>
    <submittedName>
        <fullName evidence="2">N-methylhydantoinase B</fullName>
    </submittedName>
</protein>
<organism evidence="2 3">
    <name type="scientific">Quadrisphaera granulorum</name>
    <dbReference type="NCBI Taxonomy" id="317664"/>
    <lineage>
        <taxon>Bacteria</taxon>
        <taxon>Bacillati</taxon>
        <taxon>Actinomycetota</taxon>
        <taxon>Actinomycetes</taxon>
        <taxon>Kineosporiales</taxon>
        <taxon>Kineosporiaceae</taxon>
        <taxon>Quadrisphaera</taxon>
    </lineage>
</organism>